<reference evidence="5" key="1">
    <citation type="journal article" date="2000" name="DNA Seq.">
        <title>Cloning of genes participating in aerobic biodegradation of p-cumate from Rhodopseudomonas palustris.</title>
        <authorList>
            <person name="Puskas L.G."/>
            <person name="Inui M."/>
            <person name="Kele Z."/>
            <person name="Yukawa H."/>
        </authorList>
    </citation>
    <scope>NUCLEOTIDE SEQUENCE</scope>
    <source>
        <strain evidence="5">No.7.</strain>
    </source>
</reference>
<protein>
    <submittedName>
        <fullName evidence="5">PsbAd</fullName>
    </submittedName>
</protein>
<keyword evidence="1" id="KW-0001">2Fe-2S</keyword>
<dbReference type="InterPro" id="IPR036922">
    <property type="entry name" value="Rieske_2Fe-2S_sf"/>
</dbReference>
<evidence type="ECO:0000313" key="5">
    <source>
        <dbReference type="EMBL" id="BAA82119.1"/>
    </source>
</evidence>
<evidence type="ECO:0000256" key="1">
    <source>
        <dbReference type="ARBA" id="ARBA00022714"/>
    </source>
</evidence>
<proteinExistence type="predicted"/>
<sequence>MNTIAPTDVQVGTVADFPEGEIRPATLPDGTVVAIYNVDGTLYGTADLCSHGEASLSEEGILTGTTVECPWHFGTFDVTDGRATGMPCTVPLKTYTVKIANGNVYVESR</sequence>
<evidence type="ECO:0000256" key="3">
    <source>
        <dbReference type="ARBA" id="ARBA00023004"/>
    </source>
</evidence>
<keyword evidence="2" id="KW-0479">Metal-binding</keyword>
<name>Q9XDW3_RHOPL</name>
<gene>
    <name evidence="5" type="primary">psbAd</name>
</gene>
<dbReference type="PANTHER" id="PTHR21496">
    <property type="entry name" value="FERREDOXIN-RELATED"/>
    <property type="match status" value="1"/>
</dbReference>
<dbReference type="Gene3D" id="2.102.10.10">
    <property type="entry name" value="Rieske [2Fe-2S] iron-sulphur domain"/>
    <property type="match status" value="1"/>
</dbReference>
<dbReference type="Pfam" id="PF00355">
    <property type="entry name" value="Rieske"/>
    <property type="match status" value="1"/>
</dbReference>
<dbReference type="PANTHER" id="PTHR21496:SF23">
    <property type="entry name" value="3-PHENYLPROPIONATE_CINNAMIC ACID DIOXYGENASE FERREDOXIN SUBUNIT"/>
    <property type="match status" value="1"/>
</dbReference>
<dbReference type="PROSITE" id="PS51296">
    <property type="entry name" value="RIESKE"/>
    <property type="match status" value="1"/>
</dbReference>
<dbReference type="InterPro" id="IPR017941">
    <property type="entry name" value="Rieske_2Fe-2S"/>
</dbReference>
<dbReference type="AlphaFoldDB" id="Q9XDW3"/>
<dbReference type="GO" id="GO:0051537">
    <property type="term" value="F:2 iron, 2 sulfur cluster binding"/>
    <property type="evidence" value="ECO:0007669"/>
    <property type="project" value="UniProtKB-KW"/>
</dbReference>
<dbReference type="EMBL" id="AB022919">
    <property type="protein sequence ID" value="BAA82119.1"/>
    <property type="molecule type" value="Genomic_DNA"/>
</dbReference>
<accession>Q9XDW3</accession>
<evidence type="ECO:0000256" key="2">
    <source>
        <dbReference type="ARBA" id="ARBA00022723"/>
    </source>
</evidence>
<organism evidence="5">
    <name type="scientific">Rhodopseudomonas palustris</name>
    <dbReference type="NCBI Taxonomy" id="1076"/>
    <lineage>
        <taxon>Bacteria</taxon>
        <taxon>Pseudomonadati</taxon>
        <taxon>Pseudomonadota</taxon>
        <taxon>Alphaproteobacteria</taxon>
        <taxon>Hyphomicrobiales</taxon>
        <taxon>Nitrobacteraceae</taxon>
        <taxon>Rhodopseudomonas</taxon>
    </lineage>
</organism>
<dbReference type="SUPFAM" id="SSF50022">
    <property type="entry name" value="ISP domain"/>
    <property type="match status" value="1"/>
</dbReference>
<keyword evidence="4" id="KW-0411">Iron-sulfur</keyword>
<dbReference type="CDD" id="cd03528">
    <property type="entry name" value="Rieske_RO_ferredoxin"/>
    <property type="match status" value="1"/>
</dbReference>
<keyword evidence="3" id="KW-0408">Iron</keyword>
<dbReference type="RefSeq" id="WP_107356166.1">
    <property type="nucleotide sequence ID" value="NZ_CP019967.1"/>
</dbReference>
<evidence type="ECO:0000256" key="4">
    <source>
        <dbReference type="ARBA" id="ARBA00023014"/>
    </source>
</evidence>
<dbReference type="GO" id="GO:0046872">
    <property type="term" value="F:metal ion binding"/>
    <property type="evidence" value="ECO:0007669"/>
    <property type="project" value="UniProtKB-KW"/>
</dbReference>